<feature type="non-terminal residue" evidence="7">
    <location>
        <position position="1"/>
    </location>
</feature>
<keyword evidence="8" id="KW-1185">Reference proteome</keyword>
<evidence type="ECO:0000256" key="1">
    <source>
        <dbReference type="ARBA" id="ARBA00004245"/>
    </source>
</evidence>
<evidence type="ECO:0000256" key="5">
    <source>
        <dbReference type="ARBA" id="ARBA00023175"/>
    </source>
</evidence>
<reference evidence="7 8" key="1">
    <citation type="journal article" date="2018" name="Mol. Genet. Genomics">
        <title>The red deer Cervus elaphus genome CerEla1.0: sequencing, annotating, genes, and chromosomes.</title>
        <authorList>
            <person name="Bana N.A."/>
            <person name="Nyiri A."/>
            <person name="Nagy J."/>
            <person name="Frank K."/>
            <person name="Nagy T."/>
            <person name="Steger V."/>
            <person name="Schiller M."/>
            <person name="Lakatos P."/>
            <person name="Sugar L."/>
            <person name="Horn P."/>
            <person name="Barta E."/>
            <person name="Orosz L."/>
        </authorList>
    </citation>
    <scope>NUCLEOTIDE SEQUENCE [LARGE SCALE GENOMIC DNA]</scope>
    <source>
        <strain evidence="7">Hungarian</strain>
    </source>
</reference>
<evidence type="ECO:0000256" key="6">
    <source>
        <dbReference type="ARBA" id="ARBA00023212"/>
    </source>
</evidence>
<evidence type="ECO:0000256" key="4">
    <source>
        <dbReference type="ARBA" id="ARBA00023017"/>
    </source>
</evidence>
<dbReference type="GO" id="GO:0005874">
    <property type="term" value="C:microtubule"/>
    <property type="evidence" value="ECO:0007669"/>
    <property type="project" value="UniProtKB-KW"/>
</dbReference>
<evidence type="ECO:0000256" key="3">
    <source>
        <dbReference type="ARBA" id="ARBA00022701"/>
    </source>
</evidence>
<keyword evidence="5" id="KW-0505">Motor protein</keyword>
<comment type="caution">
    <text evidence="7">The sequence shown here is derived from an EMBL/GenBank/DDBJ whole genome shotgun (WGS) entry which is preliminary data.</text>
</comment>
<protein>
    <submittedName>
        <fullName evidence="7">Uncharacterized protein</fullName>
    </submittedName>
</protein>
<sequence>AFPPADSSDFHIVRKTGTWKRQRLLQFKQQADCRFENRFALSAALAWVFCTSSSLGDVGDGSDIRMRYQQSPPIWHFGGHTWVITKLKTDVWAPRKRKYLSDSIREAMGTLQVKKKKKQAFLEILGAGGVQSTVKKSEQKTVLTNIQEELDRMTRKPDSMEGIWSWTIIAEQNVILTSRASSPLNEIRTGLKMK</sequence>
<keyword evidence="6" id="KW-0206">Cytoskeleton</keyword>
<dbReference type="Proteomes" id="UP000242450">
    <property type="component" value="Chromosome 20"/>
</dbReference>
<dbReference type="EMBL" id="MKHE01000020">
    <property type="protein sequence ID" value="OWK05307.1"/>
    <property type="molecule type" value="Genomic_DNA"/>
</dbReference>
<keyword evidence="4" id="KW-0243">Dynein</keyword>
<proteinExistence type="predicted"/>
<accession>A0A212CH15</accession>
<keyword evidence="2" id="KW-0963">Cytoplasm</keyword>
<dbReference type="AlphaFoldDB" id="A0A212CH15"/>
<evidence type="ECO:0000313" key="7">
    <source>
        <dbReference type="EMBL" id="OWK05307.1"/>
    </source>
</evidence>
<comment type="subcellular location">
    <subcellularLocation>
        <location evidence="1">Cytoplasm</location>
        <location evidence="1">Cytoskeleton</location>
    </subcellularLocation>
</comment>
<feature type="non-terminal residue" evidence="7">
    <location>
        <position position="194"/>
    </location>
</feature>
<gene>
    <name evidence="7" type="ORF">Celaphus_00002318</name>
</gene>
<evidence type="ECO:0000256" key="2">
    <source>
        <dbReference type="ARBA" id="ARBA00022490"/>
    </source>
</evidence>
<keyword evidence="3" id="KW-0493">Microtubule</keyword>
<name>A0A212CH15_CEREH</name>
<evidence type="ECO:0000313" key="8">
    <source>
        <dbReference type="Proteomes" id="UP000242450"/>
    </source>
</evidence>
<dbReference type="GO" id="GO:0030286">
    <property type="term" value="C:dynein complex"/>
    <property type="evidence" value="ECO:0007669"/>
    <property type="project" value="UniProtKB-KW"/>
</dbReference>
<dbReference type="InterPro" id="IPR022780">
    <property type="entry name" value="Dynein_light_int_chain"/>
</dbReference>
<dbReference type="Pfam" id="PF05783">
    <property type="entry name" value="DLIC"/>
    <property type="match status" value="1"/>
</dbReference>
<organism evidence="7 8">
    <name type="scientific">Cervus elaphus hippelaphus</name>
    <name type="common">European red deer</name>
    <dbReference type="NCBI Taxonomy" id="46360"/>
    <lineage>
        <taxon>Eukaryota</taxon>
        <taxon>Metazoa</taxon>
        <taxon>Chordata</taxon>
        <taxon>Craniata</taxon>
        <taxon>Vertebrata</taxon>
        <taxon>Euteleostomi</taxon>
        <taxon>Mammalia</taxon>
        <taxon>Eutheria</taxon>
        <taxon>Laurasiatheria</taxon>
        <taxon>Artiodactyla</taxon>
        <taxon>Ruminantia</taxon>
        <taxon>Pecora</taxon>
        <taxon>Cervidae</taxon>
        <taxon>Cervinae</taxon>
        <taxon>Cervus</taxon>
    </lineage>
</organism>